<protein>
    <submittedName>
        <fullName evidence="2">FHA domain-containing protein</fullName>
    </submittedName>
</protein>
<evidence type="ECO:0000313" key="1">
    <source>
        <dbReference type="Proteomes" id="UP000887580"/>
    </source>
</evidence>
<evidence type="ECO:0000313" key="2">
    <source>
        <dbReference type="WBParaSite" id="PS1159_v2.g19049.t1"/>
    </source>
</evidence>
<sequence>MTTNDEFLFLKDKQQPFANDNSQTDSENRYSNLNLNQNYKCSFLNNVQSYSKSSNNKHSDSTAFNGSDENEKTKSWSKLSKIPHFESEKEAKTLWKDDNSNTMNNSIISLHITAYENSTIAAASEFFNGKNYHKLKKEEPKFKIFTAASTCIIQNPYEFPRQQSDKMHEPEVSQFKASQRLLNPNEASNNGRQQKMGRSPVSDRRRERSDDRGRRHYDDDREKIKKSRRRSRSRSKERERDRYSSDRRRDDKSRDRERHRERDDRRSRHNDYDRKSSPPVKPKRFEETQVKEEPIPWNEFPPPKPQNVNKGMAVEEEPVEKEKPSLKPSGKLLEDTNMVNGVVVKYVEPPEAKVPKVLWQLHPFRNQEGKDPEPLPVMHIHRRSCYLIGRDRKVVQFPMDHPSCSKQHAALQFRSLPYTKPSGERSRRTKPYIIDLESANGTFLNDDKLESTRYYELKHGDEIRFGFSSRSFVILNATAALNQMDNSSNVKKEDESDDDEEEQSSKNVATKEDKFE</sequence>
<proteinExistence type="predicted"/>
<organism evidence="1 2">
    <name type="scientific">Panagrolaimus sp. PS1159</name>
    <dbReference type="NCBI Taxonomy" id="55785"/>
    <lineage>
        <taxon>Eukaryota</taxon>
        <taxon>Metazoa</taxon>
        <taxon>Ecdysozoa</taxon>
        <taxon>Nematoda</taxon>
        <taxon>Chromadorea</taxon>
        <taxon>Rhabditida</taxon>
        <taxon>Tylenchina</taxon>
        <taxon>Panagrolaimomorpha</taxon>
        <taxon>Panagrolaimoidea</taxon>
        <taxon>Panagrolaimidae</taxon>
        <taxon>Panagrolaimus</taxon>
    </lineage>
</organism>
<reference evidence="2" key="1">
    <citation type="submission" date="2022-11" db="UniProtKB">
        <authorList>
            <consortium name="WormBaseParasite"/>
        </authorList>
    </citation>
    <scope>IDENTIFICATION</scope>
</reference>
<dbReference type="WBParaSite" id="PS1159_v2.g19049.t1">
    <property type="protein sequence ID" value="PS1159_v2.g19049.t1"/>
    <property type="gene ID" value="PS1159_v2.g19049"/>
</dbReference>
<name>A0AC35FMN1_9BILA</name>
<dbReference type="Proteomes" id="UP000887580">
    <property type="component" value="Unplaced"/>
</dbReference>
<accession>A0AC35FMN1</accession>